<dbReference type="SUPFAM" id="SSF103473">
    <property type="entry name" value="MFS general substrate transporter"/>
    <property type="match status" value="1"/>
</dbReference>
<feature type="transmembrane region" description="Helical" evidence="8">
    <location>
        <begin position="260"/>
        <end position="279"/>
    </location>
</feature>
<evidence type="ECO:0000256" key="5">
    <source>
        <dbReference type="ARBA" id="ARBA00022989"/>
    </source>
</evidence>
<protein>
    <submittedName>
        <fullName evidence="10">MFS transporter</fullName>
    </submittedName>
</protein>
<dbReference type="Proteomes" id="UP000321181">
    <property type="component" value="Unassembled WGS sequence"/>
</dbReference>
<dbReference type="CDD" id="cd06173">
    <property type="entry name" value="MFS_MefA_like"/>
    <property type="match status" value="1"/>
</dbReference>
<feature type="domain" description="Major facilitator superfamily (MFS) profile" evidence="9">
    <location>
        <begin position="1"/>
        <end position="407"/>
    </location>
</feature>
<keyword evidence="4 8" id="KW-0812">Transmembrane</keyword>
<comment type="caution">
    <text evidence="10">The sequence shown here is derived from an EMBL/GenBank/DDBJ whole genome shotgun (WGS) entry which is preliminary data.</text>
</comment>
<evidence type="ECO:0000256" key="6">
    <source>
        <dbReference type="ARBA" id="ARBA00023136"/>
    </source>
</evidence>
<feature type="transmembrane region" description="Helical" evidence="8">
    <location>
        <begin position="286"/>
        <end position="306"/>
    </location>
</feature>
<evidence type="ECO:0000313" key="10">
    <source>
        <dbReference type="EMBL" id="GEO34530.1"/>
    </source>
</evidence>
<evidence type="ECO:0000313" key="11">
    <source>
        <dbReference type="Proteomes" id="UP000321181"/>
    </source>
</evidence>
<keyword evidence="3" id="KW-1003">Cell membrane</keyword>
<feature type="transmembrane region" description="Helical" evidence="8">
    <location>
        <begin position="79"/>
        <end position="101"/>
    </location>
</feature>
<dbReference type="PANTHER" id="PTHR23513">
    <property type="entry name" value="INTEGRAL MEMBRANE EFFLUX PROTEIN-RELATED"/>
    <property type="match status" value="1"/>
</dbReference>
<dbReference type="RefSeq" id="WP_146904304.1">
    <property type="nucleotide sequence ID" value="NZ_BAAARM010000004.1"/>
</dbReference>
<accession>A0A512DE76</accession>
<dbReference type="AlphaFoldDB" id="A0A512DE76"/>
<feature type="transmembrane region" description="Helical" evidence="8">
    <location>
        <begin position="49"/>
        <end position="72"/>
    </location>
</feature>
<dbReference type="Gene3D" id="1.20.1250.20">
    <property type="entry name" value="MFS general substrate transporter like domains"/>
    <property type="match status" value="1"/>
</dbReference>
<reference evidence="10 11" key="1">
    <citation type="submission" date="2019-07" db="EMBL/GenBank/DDBJ databases">
        <title>Whole genome shotgun sequence of Cellulomonas aerilata NBRC 106308.</title>
        <authorList>
            <person name="Hosoyama A."/>
            <person name="Uohara A."/>
            <person name="Ohji S."/>
            <person name="Ichikawa N."/>
        </authorList>
    </citation>
    <scope>NUCLEOTIDE SEQUENCE [LARGE SCALE GENOMIC DNA]</scope>
    <source>
        <strain evidence="10 11">NBRC 106308</strain>
    </source>
</reference>
<proteinExistence type="predicted"/>
<gene>
    <name evidence="10" type="ORF">CAE01nite_22550</name>
</gene>
<evidence type="ECO:0000256" key="3">
    <source>
        <dbReference type="ARBA" id="ARBA00022475"/>
    </source>
</evidence>
<comment type="subcellular location">
    <subcellularLocation>
        <location evidence="1">Cell membrane</location>
        <topology evidence="1">Multi-pass membrane protein</topology>
    </subcellularLocation>
</comment>
<evidence type="ECO:0000256" key="8">
    <source>
        <dbReference type="SAM" id="Phobius"/>
    </source>
</evidence>
<dbReference type="GO" id="GO:0022857">
    <property type="term" value="F:transmembrane transporter activity"/>
    <property type="evidence" value="ECO:0007669"/>
    <property type="project" value="InterPro"/>
</dbReference>
<keyword evidence="6 8" id="KW-0472">Membrane</keyword>
<feature type="transmembrane region" description="Helical" evidence="8">
    <location>
        <begin position="12"/>
        <end position="29"/>
    </location>
</feature>
<dbReference type="GO" id="GO:0005886">
    <property type="term" value="C:plasma membrane"/>
    <property type="evidence" value="ECO:0007669"/>
    <property type="project" value="UniProtKB-SubCell"/>
</dbReference>
<keyword evidence="2" id="KW-0813">Transport</keyword>
<evidence type="ECO:0000256" key="7">
    <source>
        <dbReference type="SAM" id="MobiDB-lite"/>
    </source>
</evidence>
<evidence type="ECO:0000259" key="9">
    <source>
        <dbReference type="PROSITE" id="PS50850"/>
    </source>
</evidence>
<dbReference type="InterPro" id="IPR020846">
    <property type="entry name" value="MFS_dom"/>
</dbReference>
<dbReference type="PANTHER" id="PTHR23513:SF11">
    <property type="entry name" value="STAPHYLOFERRIN A TRANSPORTER"/>
    <property type="match status" value="1"/>
</dbReference>
<organism evidence="10 11">
    <name type="scientific">Cellulomonas aerilata</name>
    <dbReference type="NCBI Taxonomy" id="515326"/>
    <lineage>
        <taxon>Bacteria</taxon>
        <taxon>Bacillati</taxon>
        <taxon>Actinomycetota</taxon>
        <taxon>Actinomycetes</taxon>
        <taxon>Micrococcales</taxon>
        <taxon>Cellulomonadaceae</taxon>
        <taxon>Cellulomonas</taxon>
    </lineage>
</organism>
<evidence type="ECO:0000256" key="4">
    <source>
        <dbReference type="ARBA" id="ARBA00022692"/>
    </source>
</evidence>
<dbReference type="EMBL" id="BJYY01000014">
    <property type="protein sequence ID" value="GEO34530.1"/>
    <property type="molecule type" value="Genomic_DNA"/>
</dbReference>
<feature type="transmembrane region" description="Helical" evidence="8">
    <location>
        <begin position="312"/>
        <end position="334"/>
    </location>
</feature>
<feature type="transmembrane region" description="Helical" evidence="8">
    <location>
        <begin position="224"/>
        <end position="248"/>
    </location>
</feature>
<evidence type="ECO:0000256" key="2">
    <source>
        <dbReference type="ARBA" id="ARBA00022448"/>
    </source>
</evidence>
<feature type="transmembrane region" description="Helical" evidence="8">
    <location>
        <begin position="374"/>
        <end position="397"/>
    </location>
</feature>
<dbReference type="Pfam" id="PF05977">
    <property type="entry name" value="MFS_3"/>
    <property type="match status" value="1"/>
</dbReference>
<feature type="compositionally biased region" description="Basic and acidic residues" evidence="7">
    <location>
        <begin position="427"/>
        <end position="451"/>
    </location>
</feature>
<feature type="region of interest" description="Disordered" evidence="7">
    <location>
        <begin position="420"/>
        <end position="451"/>
    </location>
</feature>
<name>A0A512DE76_9CELL</name>
<feature type="transmembrane region" description="Helical" evidence="8">
    <location>
        <begin position="165"/>
        <end position="190"/>
    </location>
</feature>
<dbReference type="InterPro" id="IPR036259">
    <property type="entry name" value="MFS_trans_sf"/>
</dbReference>
<dbReference type="OrthoDB" id="9775268at2"/>
<keyword evidence="11" id="KW-1185">Reference proteome</keyword>
<dbReference type="InterPro" id="IPR010290">
    <property type="entry name" value="TM_effector"/>
</dbReference>
<feature type="transmembrane region" description="Helical" evidence="8">
    <location>
        <begin position="346"/>
        <end position="368"/>
    </location>
</feature>
<evidence type="ECO:0000256" key="1">
    <source>
        <dbReference type="ARBA" id="ARBA00004651"/>
    </source>
</evidence>
<sequence>MSPTFTSLRYPNYRLWFAGGLVANIGTWMQRVAQDWLVLTVLTDESGVAVGTVTALQFLPVLLLSVWAGVLADRMNRRVLLMVTQLAQAVLALGLGALVLLGHVELWHVYVFAALLGVVAAVDGPVRQTFVAELVPPDKLSNAVGLNSTSFNAARLIGPGLAGLAIAWIGTGWVFVANGVSFVATIVALMRMRTADLHPMPSAKRHEKGQIRAGWQYVRGRSDIVVIMVVVGVVSTFGLNFQLTSALMARTEFGKGAGEYGVLGSILAIGSLTGALLAARRERPRVRLVIGAAFGFGIATGVMALMPTYPSFAIACIPVGLASLTMMTAANSTIQMSTDPAMRGRVMAIYMMVFLGATPIGSPVIGWIGEEYGARWAIGIGSISALLVATGAALWAIRSWHLEVRYRVLHRPHLEVTYPDVPVRAQPEGEARDQASRTMADQEARDSSSAA</sequence>
<dbReference type="PROSITE" id="PS50850">
    <property type="entry name" value="MFS"/>
    <property type="match status" value="1"/>
</dbReference>
<keyword evidence="5 8" id="KW-1133">Transmembrane helix</keyword>